<feature type="compositionally biased region" description="Polar residues" evidence="1">
    <location>
        <begin position="30"/>
        <end position="43"/>
    </location>
</feature>
<name>A0A919JIU2_9ACTN</name>
<accession>A0A919JIU2</accession>
<evidence type="ECO:0000313" key="2">
    <source>
        <dbReference type="EMBL" id="GIE50438.1"/>
    </source>
</evidence>
<protein>
    <submittedName>
        <fullName evidence="2">Uncharacterized protein</fullName>
    </submittedName>
</protein>
<dbReference type="AlphaFoldDB" id="A0A919JIU2"/>
<organism evidence="2 3">
    <name type="scientific">Actinoplanes nipponensis</name>
    <dbReference type="NCBI Taxonomy" id="135950"/>
    <lineage>
        <taxon>Bacteria</taxon>
        <taxon>Bacillati</taxon>
        <taxon>Actinomycetota</taxon>
        <taxon>Actinomycetes</taxon>
        <taxon>Micromonosporales</taxon>
        <taxon>Micromonosporaceae</taxon>
        <taxon>Actinoplanes</taxon>
    </lineage>
</organism>
<sequence>MPHSARVWTYLLGGEDNFAADYAGDRTRGNPASPTSCRNSSGWAASPERPPEGARLPHGGRAAGPVHQSESR</sequence>
<evidence type="ECO:0000313" key="3">
    <source>
        <dbReference type="Proteomes" id="UP000647172"/>
    </source>
</evidence>
<dbReference type="Proteomes" id="UP000647172">
    <property type="component" value="Unassembled WGS sequence"/>
</dbReference>
<gene>
    <name evidence="2" type="ORF">Ani05nite_39720</name>
</gene>
<comment type="caution">
    <text evidence="2">The sequence shown here is derived from an EMBL/GenBank/DDBJ whole genome shotgun (WGS) entry which is preliminary data.</text>
</comment>
<keyword evidence="3" id="KW-1185">Reference proteome</keyword>
<reference evidence="2" key="1">
    <citation type="submission" date="2021-01" db="EMBL/GenBank/DDBJ databases">
        <title>Whole genome shotgun sequence of Actinoplanes nipponensis NBRC 14063.</title>
        <authorList>
            <person name="Komaki H."/>
            <person name="Tamura T."/>
        </authorList>
    </citation>
    <scope>NUCLEOTIDE SEQUENCE</scope>
    <source>
        <strain evidence="2">NBRC 14063</strain>
    </source>
</reference>
<evidence type="ECO:0000256" key="1">
    <source>
        <dbReference type="SAM" id="MobiDB-lite"/>
    </source>
</evidence>
<feature type="region of interest" description="Disordered" evidence="1">
    <location>
        <begin position="22"/>
        <end position="72"/>
    </location>
</feature>
<proteinExistence type="predicted"/>
<dbReference type="EMBL" id="BOMQ01000048">
    <property type="protein sequence ID" value="GIE50438.1"/>
    <property type="molecule type" value="Genomic_DNA"/>
</dbReference>